<organism evidence="2 3">
    <name type="scientific">Camellia sinensis</name>
    <name type="common">Tea plant</name>
    <name type="synonym">Thea sinensis</name>
    <dbReference type="NCBI Taxonomy" id="4442"/>
    <lineage>
        <taxon>Eukaryota</taxon>
        <taxon>Viridiplantae</taxon>
        <taxon>Streptophyta</taxon>
        <taxon>Embryophyta</taxon>
        <taxon>Tracheophyta</taxon>
        <taxon>Spermatophyta</taxon>
        <taxon>Magnoliopsida</taxon>
        <taxon>eudicotyledons</taxon>
        <taxon>Gunneridae</taxon>
        <taxon>Pentapetalae</taxon>
        <taxon>asterids</taxon>
        <taxon>Ericales</taxon>
        <taxon>Theaceae</taxon>
        <taxon>Camellia</taxon>
    </lineage>
</organism>
<dbReference type="Proteomes" id="UP000593564">
    <property type="component" value="Unassembled WGS sequence"/>
</dbReference>
<feature type="compositionally biased region" description="Polar residues" evidence="1">
    <location>
        <begin position="28"/>
        <end position="38"/>
    </location>
</feature>
<sequence length="49" mass="5617">MASNFHILQPSLPTLQPPSTYLPLPQSHTHTFSKLSRQTNERKIESKTK</sequence>
<protein>
    <submittedName>
        <fullName evidence="2">Uncharacterized protein</fullName>
    </submittedName>
</protein>
<evidence type="ECO:0000256" key="1">
    <source>
        <dbReference type="SAM" id="MobiDB-lite"/>
    </source>
</evidence>
<comment type="caution">
    <text evidence="2">The sequence shown here is derived from an EMBL/GenBank/DDBJ whole genome shotgun (WGS) entry which is preliminary data.</text>
</comment>
<feature type="region of interest" description="Disordered" evidence="1">
    <location>
        <begin position="1"/>
        <end position="49"/>
    </location>
</feature>
<reference evidence="3" key="1">
    <citation type="journal article" date="2020" name="Nat. Commun.">
        <title>Genome assembly of wild tea tree DASZ reveals pedigree and selection history of tea varieties.</title>
        <authorList>
            <person name="Zhang W."/>
            <person name="Zhang Y."/>
            <person name="Qiu H."/>
            <person name="Guo Y."/>
            <person name="Wan H."/>
            <person name="Zhang X."/>
            <person name="Scossa F."/>
            <person name="Alseekh S."/>
            <person name="Zhang Q."/>
            <person name="Wang P."/>
            <person name="Xu L."/>
            <person name="Schmidt M.H."/>
            <person name="Jia X."/>
            <person name="Li D."/>
            <person name="Zhu A."/>
            <person name="Guo F."/>
            <person name="Chen W."/>
            <person name="Ni D."/>
            <person name="Usadel B."/>
            <person name="Fernie A.R."/>
            <person name="Wen W."/>
        </authorList>
    </citation>
    <scope>NUCLEOTIDE SEQUENCE [LARGE SCALE GENOMIC DNA]</scope>
    <source>
        <strain evidence="3">cv. G240</strain>
    </source>
</reference>
<dbReference type="AlphaFoldDB" id="A0A7J7GZQ8"/>
<keyword evidence="3" id="KW-1185">Reference proteome</keyword>
<evidence type="ECO:0000313" key="3">
    <source>
        <dbReference type="Proteomes" id="UP000593564"/>
    </source>
</evidence>
<dbReference type="EMBL" id="JACBKZ010000007">
    <property type="protein sequence ID" value="KAF5944984.1"/>
    <property type="molecule type" value="Genomic_DNA"/>
</dbReference>
<accession>A0A7J7GZQ8</accession>
<evidence type="ECO:0000313" key="2">
    <source>
        <dbReference type="EMBL" id="KAF5944984.1"/>
    </source>
</evidence>
<name>A0A7J7GZQ8_CAMSI</name>
<feature type="compositionally biased region" description="Basic and acidic residues" evidence="1">
    <location>
        <begin position="39"/>
        <end position="49"/>
    </location>
</feature>
<proteinExistence type="predicted"/>
<feature type="compositionally biased region" description="Low complexity" evidence="1">
    <location>
        <begin position="8"/>
        <end position="27"/>
    </location>
</feature>
<reference evidence="2 3" key="2">
    <citation type="submission" date="2020-07" db="EMBL/GenBank/DDBJ databases">
        <title>Genome assembly of wild tea tree DASZ reveals pedigree and selection history of tea varieties.</title>
        <authorList>
            <person name="Zhang W."/>
        </authorList>
    </citation>
    <scope>NUCLEOTIDE SEQUENCE [LARGE SCALE GENOMIC DNA]</scope>
    <source>
        <strain evidence="3">cv. G240</strain>
        <tissue evidence="2">Leaf</tissue>
    </source>
</reference>
<gene>
    <name evidence="2" type="ORF">HYC85_015212</name>
</gene>